<dbReference type="InterPro" id="IPR001647">
    <property type="entry name" value="HTH_TetR"/>
</dbReference>
<comment type="caution">
    <text evidence="7">The sequence shown here is derived from an EMBL/GenBank/DDBJ whole genome shotgun (WGS) entry which is preliminary data.</text>
</comment>
<dbReference type="InterPro" id="IPR009057">
    <property type="entry name" value="Homeodomain-like_sf"/>
</dbReference>
<evidence type="ECO:0000259" key="6">
    <source>
        <dbReference type="PROSITE" id="PS50977"/>
    </source>
</evidence>
<dbReference type="Pfam" id="PF13977">
    <property type="entry name" value="TetR_C_6"/>
    <property type="match status" value="1"/>
</dbReference>
<dbReference type="RefSeq" id="WP_262875211.1">
    <property type="nucleotide sequence ID" value="NZ_BAABKW010000007.1"/>
</dbReference>
<dbReference type="InterPro" id="IPR036271">
    <property type="entry name" value="Tet_transcr_reg_TetR-rel_C_sf"/>
</dbReference>
<dbReference type="Pfam" id="PF00440">
    <property type="entry name" value="TetR_N"/>
    <property type="match status" value="2"/>
</dbReference>
<keyword evidence="4" id="KW-0804">Transcription</keyword>
<dbReference type="Gene3D" id="1.10.357.10">
    <property type="entry name" value="Tetracycline Repressor, domain 2"/>
    <property type="match status" value="2"/>
</dbReference>
<keyword evidence="2" id="KW-0805">Transcription regulation</keyword>
<dbReference type="PANTHER" id="PTHR47506:SF6">
    <property type="entry name" value="HTH-TYPE TRANSCRIPTIONAL REPRESSOR NEMR"/>
    <property type="match status" value="1"/>
</dbReference>
<dbReference type="SUPFAM" id="SSF46689">
    <property type="entry name" value="Homeodomain-like"/>
    <property type="match status" value="2"/>
</dbReference>
<protein>
    <submittedName>
        <fullName evidence="7">TetR/AcrR family transcriptional regulator</fullName>
    </submittedName>
</protein>
<dbReference type="SUPFAM" id="SSF48498">
    <property type="entry name" value="Tetracyclin repressor-like, C-terminal domain"/>
    <property type="match status" value="2"/>
</dbReference>
<evidence type="ECO:0000313" key="7">
    <source>
        <dbReference type="EMBL" id="MFC7270282.1"/>
    </source>
</evidence>
<keyword evidence="3 5" id="KW-0238">DNA-binding</keyword>
<feature type="domain" description="HTH tetR-type" evidence="6">
    <location>
        <begin position="14"/>
        <end position="74"/>
    </location>
</feature>
<reference evidence="8" key="1">
    <citation type="journal article" date="2019" name="Int. J. Syst. Evol. Microbiol.">
        <title>The Global Catalogue of Microorganisms (GCM) 10K type strain sequencing project: providing services to taxonomists for standard genome sequencing and annotation.</title>
        <authorList>
            <consortium name="The Broad Institute Genomics Platform"/>
            <consortium name="The Broad Institute Genome Sequencing Center for Infectious Disease"/>
            <person name="Wu L."/>
            <person name="Ma J."/>
        </authorList>
    </citation>
    <scope>NUCLEOTIDE SEQUENCE [LARGE SCALE GENOMIC DNA]</scope>
    <source>
        <strain evidence="8">CGMCC 1.15772</strain>
    </source>
</reference>
<accession>A0ABW2HH17</accession>
<evidence type="ECO:0000256" key="4">
    <source>
        <dbReference type="ARBA" id="ARBA00023163"/>
    </source>
</evidence>
<dbReference type="PANTHER" id="PTHR47506">
    <property type="entry name" value="TRANSCRIPTIONAL REGULATORY PROTEIN"/>
    <property type="match status" value="1"/>
</dbReference>
<dbReference type="InterPro" id="IPR039538">
    <property type="entry name" value="BetI_C"/>
</dbReference>
<evidence type="ECO:0000256" key="3">
    <source>
        <dbReference type="ARBA" id="ARBA00023125"/>
    </source>
</evidence>
<evidence type="ECO:0000313" key="8">
    <source>
        <dbReference type="Proteomes" id="UP001596507"/>
    </source>
</evidence>
<keyword evidence="8" id="KW-1185">Reference proteome</keyword>
<gene>
    <name evidence="7" type="ORF">ACFQRL_15060</name>
</gene>
<dbReference type="Proteomes" id="UP001596507">
    <property type="component" value="Unassembled WGS sequence"/>
</dbReference>
<dbReference type="PROSITE" id="PS50977">
    <property type="entry name" value="HTH_TETR_2"/>
    <property type="match status" value="2"/>
</dbReference>
<feature type="DNA-binding region" description="H-T-H motif" evidence="5">
    <location>
        <begin position="261"/>
        <end position="280"/>
    </location>
</feature>
<keyword evidence="1" id="KW-0678">Repressor</keyword>
<dbReference type="EMBL" id="JBHTBE010000004">
    <property type="protein sequence ID" value="MFC7270282.1"/>
    <property type="molecule type" value="Genomic_DNA"/>
</dbReference>
<proteinExistence type="predicted"/>
<evidence type="ECO:0000256" key="2">
    <source>
        <dbReference type="ARBA" id="ARBA00023015"/>
    </source>
</evidence>
<feature type="DNA-binding region" description="H-T-H motif" evidence="5">
    <location>
        <begin position="37"/>
        <end position="56"/>
    </location>
</feature>
<sequence>MAAHDGLSRAERAEQTRSRIVEAARDVFIERGYRAASLRDVAAAAGISHPGLLKHFGSKELLLEAVVAAFESANEADLLGSPEFADPADELPYMKVARRNATLPGYLPLFAALAGEASAHGHPSHERMRQRYARLREMSSDLLEEAVAHGLVAADRDPLGESIRLAAAWDGLQMLQQYLPERVDLVGLLDGHQHALARPLGWRDEASLPAAADAASVPPVPALGSTFLPVESGYRVGRERRAQILADATALFAREGYGDTSLREIAEAVGISKSTLLHHFATKDELLRAVLAVRDQSVSGRAESARADAAADVLRDLPLGAQSNTDDQPGLVEVYAVLSCEAVPIDHPAHEYFRQRFDEAVDYFAAMLRGAQAAGDLPAHRDPESEAVWLIALWDGLQYQWLYDRDAVDVAAQLAAHLADVLPARVPVGTSPTGQLAAMTSSTASP</sequence>
<name>A0ABW2HH17_9MICO</name>
<organism evidence="7 8">
    <name type="scientific">Microbacterium fluvii</name>
    <dbReference type="NCBI Taxonomy" id="415215"/>
    <lineage>
        <taxon>Bacteria</taxon>
        <taxon>Bacillati</taxon>
        <taxon>Actinomycetota</taxon>
        <taxon>Actinomycetes</taxon>
        <taxon>Micrococcales</taxon>
        <taxon>Microbacteriaceae</taxon>
        <taxon>Microbacterium</taxon>
    </lineage>
</organism>
<evidence type="ECO:0000256" key="1">
    <source>
        <dbReference type="ARBA" id="ARBA00022491"/>
    </source>
</evidence>
<evidence type="ECO:0000256" key="5">
    <source>
        <dbReference type="PROSITE-ProRule" id="PRU00335"/>
    </source>
</evidence>
<dbReference type="PRINTS" id="PR00455">
    <property type="entry name" value="HTHTETR"/>
</dbReference>
<feature type="domain" description="HTH tetR-type" evidence="6">
    <location>
        <begin position="238"/>
        <end position="298"/>
    </location>
</feature>